<sequence>MRVKICGITSKEAAKEATEAGADLLGFVFAPSKRQITPEKAASIANTLPSFIKTVGIFVNETVENIKKITKQVNLDFIQLHGDESPSFRKQLPYPVIKAFPATEDNFIKVRNFPCDFYLLDSPKGKSRGGNGTVFDWCILKKFNLDHKKLILAGGLSPKNIQQAIATVHPAIVDVSSGVETNGIKDPVKMKQFIKNAKGETDEHDHIY</sequence>
<dbReference type="InterPro" id="IPR044643">
    <property type="entry name" value="TrpF_fam"/>
</dbReference>
<dbReference type="Proteomes" id="UP000321574">
    <property type="component" value="Unassembled WGS sequence"/>
</dbReference>
<dbReference type="HAMAP" id="MF_00135">
    <property type="entry name" value="PRAI"/>
    <property type="match status" value="1"/>
</dbReference>
<protein>
    <recommendedName>
        <fullName evidence="5 10">N-(5'-phosphoribosyl)anthranilate isomerase</fullName>
        <shortName evidence="10">PRAI</shortName>
        <ecNumber evidence="4 10">5.3.1.24</ecNumber>
    </recommendedName>
</protein>
<dbReference type="InterPro" id="IPR011060">
    <property type="entry name" value="RibuloseP-bd_barrel"/>
</dbReference>
<evidence type="ECO:0000256" key="5">
    <source>
        <dbReference type="ARBA" id="ARBA00022272"/>
    </source>
</evidence>
<comment type="caution">
    <text evidence="12">The sequence shown here is derived from an EMBL/GenBank/DDBJ whole genome shotgun (WGS) entry which is preliminary data.</text>
</comment>
<dbReference type="RefSeq" id="WP_147667949.1">
    <property type="nucleotide sequence ID" value="NZ_VDUW01000006.1"/>
</dbReference>
<dbReference type="GO" id="GO:0004640">
    <property type="term" value="F:phosphoribosylanthranilate isomerase activity"/>
    <property type="evidence" value="ECO:0007669"/>
    <property type="project" value="UniProtKB-UniRule"/>
</dbReference>
<dbReference type="FunFam" id="3.20.20.70:FF:000075">
    <property type="entry name" value="Tryptophan biosynthesis protein TRP1"/>
    <property type="match status" value="1"/>
</dbReference>
<name>A0A5C8NSF4_9BACI</name>
<dbReference type="EMBL" id="VDUW01000006">
    <property type="protein sequence ID" value="TXL64066.1"/>
    <property type="molecule type" value="Genomic_DNA"/>
</dbReference>
<keyword evidence="9 10" id="KW-0413">Isomerase</keyword>
<dbReference type="InterPro" id="IPR001240">
    <property type="entry name" value="PRAI_dom"/>
</dbReference>
<dbReference type="SUPFAM" id="SSF51366">
    <property type="entry name" value="Ribulose-phoshate binding barrel"/>
    <property type="match status" value="1"/>
</dbReference>
<keyword evidence="6 10" id="KW-0028">Amino-acid biosynthesis</keyword>
<dbReference type="PANTHER" id="PTHR42894:SF1">
    <property type="entry name" value="N-(5'-PHOSPHORIBOSYL)ANTHRANILATE ISOMERASE"/>
    <property type="match status" value="1"/>
</dbReference>
<dbReference type="Pfam" id="PF00697">
    <property type="entry name" value="PRAI"/>
    <property type="match status" value="1"/>
</dbReference>
<evidence type="ECO:0000256" key="6">
    <source>
        <dbReference type="ARBA" id="ARBA00022605"/>
    </source>
</evidence>
<accession>A0A5C8NSF4</accession>
<dbReference type="OrthoDB" id="9786954at2"/>
<reference evidence="12 13" key="1">
    <citation type="submission" date="2019-06" db="EMBL/GenBank/DDBJ databases">
        <title>Cerasibacillus sp. nov., isolated from maize field.</title>
        <authorList>
            <person name="Lin S.-Y."/>
            <person name="Tsai C.-F."/>
            <person name="Young C.-C."/>
        </authorList>
    </citation>
    <scope>NUCLEOTIDE SEQUENCE [LARGE SCALE GENOMIC DNA]</scope>
    <source>
        <strain evidence="12 13">CC-CFT480</strain>
    </source>
</reference>
<organism evidence="12 13">
    <name type="scientific">Cerasibacillus terrae</name>
    <dbReference type="NCBI Taxonomy" id="2498845"/>
    <lineage>
        <taxon>Bacteria</taxon>
        <taxon>Bacillati</taxon>
        <taxon>Bacillota</taxon>
        <taxon>Bacilli</taxon>
        <taxon>Bacillales</taxon>
        <taxon>Bacillaceae</taxon>
        <taxon>Cerasibacillus</taxon>
    </lineage>
</organism>
<proteinExistence type="inferred from homology"/>
<evidence type="ECO:0000256" key="4">
    <source>
        <dbReference type="ARBA" id="ARBA00012572"/>
    </source>
</evidence>
<comment type="similarity">
    <text evidence="3 10">Belongs to the TrpF family.</text>
</comment>
<evidence type="ECO:0000256" key="3">
    <source>
        <dbReference type="ARBA" id="ARBA00007571"/>
    </source>
</evidence>
<evidence type="ECO:0000313" key="12">
    <source>
        <dbReference type="EMBL" id="TXL64066.1"/>
    </source>
</evidence>
<dbReference type="EC" id="5.3.1.24" evidence="4 10"/>
<dbReference type="PANTHER" id="PTHR42894">
    <property type="entry name" value="N-(5'-PHOSPHORIBOSYL)ANTHRANILATE ISOMERASE"/>
    <property type="match status" value="1"/>
</dbReference>
<dbReference type="CDD" id="cd00405">
    <property type="entry name" value="PRAI"/>
    <property type="match status" value="1"/>
</dbReference>
<dbReference type="Gene3D" id="3.20.20.70">
    <property type="entry name" value="Aldolase class I"/>
    <property type="match status" value="1"/>
</dbReference>
<evidence type="ECO:0000256" key="1">
    <source>
        <dbReference type="ARBA" id="ARBA00001164"/>
    </source>
</evidence>
<evidence type="ECO:0000256" key="10">
    <source>
        <dbReference type="HAMAP-Rule" id="MF_00135"/>
    </source>
</evidence>
<evidence type="ECO:0000256" key="9">
    <source>
        <dbReference type="ARBA" id="ARBA00023235"/>
    </source>
</evidence>
<dbReference type="GO" id="GO:0000162">
    <property type="term" value="P:L-tryptophan biosynthetic process"/>
    <property type="evidence" value="ECO:0007669"/>
    <property type="project" value="UniProtKB-UniRule"/>
</dbReference>
<keyword evidence="13" id="KW-1185">Reference proteome</keyword>
<keyword evidence="7 10" id="KW-0822">Tryptophan biosynthesis</keyword>
<gene>
    <name evidence="10" type="primary">trpF</name>
    <name evidence="12" type="ORF">FHP05_10285</name>
</gene>
<evidence type="ECO:0000259" key="11">
    <source>
        <dbReference type="Pfam" id="PF00697"/>
    </source>
</evidence>
<evidence type="ECO:0000313" key="13">
    <source>
        <dbReference type="Proteomes" id="UP000321574"/>
    </source>
</evidence>
<evidence type="ECO:0000256" key="8">
    <source>
        <dbReference type="ARBA" id="ARBA00023141"/>
    </source>
</evidence>
<evidence type="ECO:0000256" key="2">
    <source>
        <dbReference type="ARBA" id="ARBA00004664"/>
    </source>
</evidence>
<dbReference type="AlphaFoldDB" id="A0A5C8NSF4"/>
<evidence type="ECO:0000256" key="7">
    <source>
        <dbReference type="ARBA" id="ARBA00022822"/>
    </source>
</evidence>
<comment type="catalytic activity">
    <reaction evidence="1 10">
        <text>N-(5-phospho-beta-D-ribosyl)anthranilate = 1-(2-carboxyphenylamino)-1-deoxy-D-ribulose 5-phosphate</text>
        <dbReference type="Rhea" id="RHEA:21540"/>
        <dbReference type="ChEBI" id="CHEBI:18277"/>
        <dbReference type="ChEBI" id="CHEBI:58613"/>
        <dbReference type="EC" id="5.3.1.24"/>
    </reaction>
</comment>
<comment type="pathway">
    <text evidence="2 10">Amino-acid biosynthesis; L-tryptophan biosynthesis; L-tryptophan from chorismate: step 3/5.</text>
</comment>
<feature type="domain" description="N-(5'phosphoribosyl) anthranilate isomerase (PRAI)" evidence="11">
    <location>
        <begin position="3"/>
        <end position="196"/>
    </location>
</feature>
<keyword evidence="8 10" id="KW-0057">Aromatic amino acid biosynthesis</keyword>
<dbReference type="UniPathway" id="UPA00035">
    <property type="reaction ID" value="UER00042"/>
</dbReference>
<dbReference type="InterPro" id="IPR013785">
    <property type="entry name" value="Aldolase_TIM"/>
</dbReference>